<dbReference type="Proteomes" id="UP000184485">
    <property type="component" value="Unassembled WGS sequence"/>
</dbReference>
<dbReference type="AlphaFoldDB" id="A0A1M5DX23"/>
<organism evidence="1 2">
    <name type="scientific">Kaistia soli DSM 19436</name>
    <dbReference type="NCBI Taxonomy" id="1122133"/>
    <lineage>
        <taxon>Bacteria</taxon>
        <taxon>Pseudomonadati</taxon>
        <taxon>Pseudomonadota</taxon>
        <taxon>Alphaproteobacteria</taxon>
        <taxon>Hyphomicrobiales</taxon>
        <taxon>Kaistiaceae</taxon>
        <taxon>Kaistia</taxon>
    </lineage>
</organism>
<proteinExistence type="predicted"/>
<evidence type="ECO:0000313" key="2">
    <source>
        <dbReference type="Proteomes" id="UP000184485"/>
    </source>
</evidence>
<dbReference type="RefSeq" id="WP_073053689.1">
    <property type="nucleotide sequence ID" value="NZ_FQUP01000002.1"/>
</dbReference>
<gene>
    <name evidence="1" type="ORF">SAMN02745157_2822</name>
</gene>
<keyword evidence="2" id="KW-1185">Reference proteome</keyword>
<name>A0A1M5DX23_9HYPH</name>
<protein>
    <submittedName>
        <fullName evidence="1">Uncharacterized protein</fullName>
    </submittedName>
</protein>
<sequence>MTTENNDALYHAIADEIFDSALRTVEREYERNNDSDLYQLLLHMGRAKHIGGARLLAPIDYNFLVRFMQILCDVADRPYVQALLDELLDAPLVNENGESPDEPSE</sequence>
<dbReference type="STRING" id="1122133.SAMN02745157_2822"/>
<reference evidence="1 2" key="1">
    <citation type="submission" date="2016-11" db="EMBL/GenBank/DDBJ databases">
        <authorList>
            <person name="Jaros S."/>
            <person name="Januszkiewicz K."/>
            <person name="Wedrychowicz H."/>
        </authorList>
    </citation>
    <scope>NUCLEOTIDE SEQUENCE [LARGE SCALE GENOMIC DNA]</scope>
    <source>
        <strain evidence="1 2">DSM 19436</strain>
    </source>
</reference>
<evidence type="ECO:0000313" key="1">
    <source>
        <dbReference type="EMBL" id="SHF71480.1"/>
    </source>
</evidence>
<dbReference type="EMBL" id="FQUP01000002">
    <property type="protein sequence ID" value="SHF71480.1"/>
    <property type="molecule type" value="Genomic_DNA"/>
</dbReference>
<accession>A0A1M5DX23</accession>